<evidence type="ECO:0008006" key="3">
    <source>
        <dbReference type="Google" id="ProtNLM"/>
    </source>
</evidence>
<sequence length="162" mass="18579">MWVSIITGTIDKVHSIVRVNIDDSCNNLKIEIIAVYNPNANNARDFLDDIEALLDTSTVRNCVVGDFNIDALKHFVLLERELGCSLTDHNWLVFDVDRGDLFTDQSKMKPKHISMIKINYNKNLLLENKSFVIDGGNVGDQCDKFINYLKENINEVKYTQFH</sequence>
<proteinExistence type="predicted"/>
<protein>
    <recommendedName>
        <fullName evidence="3">Endonuclease/exonuclease/phosphatase domain-containing protein</fullName>
    </recommendedName>
</protein>
<accession>A0ABQ9I7W9</accession>
<keyword evidence="2" id="KW-1185">Reference proteome</keyword>
<dbReference type="EMBL" id="JARBHB010000002">
    <property type="protein sequence ID" value="KAJ8892726.1"/>
    <property type="molecule type" value="Genomic_DNA"/>
</dbReference>
<gene>
    <name evidence="1" type="ORF">PR048_005307</name>
</gene>
<reference evidence="1 2" key="1">
    <citation type="submission" date="2023-02" db="EMBL/GenBank/DDBJ databases">
        <title>LHISI_Scaffold_Assembly.</title>
        <authorList>
            <person name="Stuart O.P."/>
            <person name="Cleave R."/>
            <person name="Magrath M.J.L."/>
            <person name="Mikheyev A.S."/>
        </authorList>
    </citation>
    <scope>NUCLEOTIDE SEQUENCE [LARGE SCALE GENOMIC DNA]</scope>
    <source>
        <strain evidence="1">Daus_M_001</strain>
        <tissue evidence="1">Leg muscle</tissue>
    </source>
</reference>
<name>A0ABQ9I7W9_9NEOP</name>
<dbReference type="Gene3D" id="3.60.10.10">
    <property type="entry name" value="Endonuclease/exonuclease/phosphatase"/>
    <property type="match status" value="1"/>
</dbReference>
<evidence type="ECO:0000313" key="2">
    <source>
        <dbReference type="Proteomes" id="UP001159363"/>
    </source>
</evidence>
<comment type="caution">
    <text evidence="1">The sequence shown here is derived from an EMBL/GenBank/DDBJ whole genome shotgun (WGS) entry which is preliminary data.</text>
</comment>
<organism evidence="1 2">
    <name type="scientific">Dryococelus australis</name>
    <dbReference type="NCBI Taxonomy" id="614101"/>
    <lineage>
        <taxon>Eukaryota</taxon>
        <taxon>Metazoa</taxon>
        <taxon>Ecdysozoa</taxon>
        <taxon>Arthropoda</taxon>
        <taxon>Hexapoda</taxon>
        <taxon>Insecta</taxon>
        <taxon>Pterygota</taxon>
        <taxon>Neoptera</taxon>
        <taxon>Polyneoptera</taxon>
        <taxon>Phasmatodea</taxon>
        <taxon>Verophasmatodea</taxon>
        <taxon>Anareolatae</taxon>
        <taxon>Phasmatidae</taxon>
        <taxon>Eurycanthinae</taxon>
        <taxon>Dryococelus</taxon>
    </lineage>
</organism>
<dbReference type="Proteomes" id="UP001159363">
    <property type="component" value="Chromosome 2"/>
</dbReference>
<evidence type="ECO:0000313" key="1">
    <source>
        <dbReference type="EMBL" id="KAJ8892726.1"/>
    </source>
</evidence>
<dbReference type="InterPro" id="IPR036691">
    <property type="entry name" value="Endo/exonu/phosph_ase_sf"/>
</dbReference>